<evidence type="ECO:0000313" key="15">
    <source>
        <dbReference type="Proteomes" id="UP001150924"/>
    </source>
</evidence>
<organism evidence="14 15">
    <name type="scientific">Nannocystis pusilla</name>
    <dbReference type="NCBI Taxonomy" id="889268"/>
    <lineage>
        <taxon>Bacteria</taxon>
        <taxon>Pseudomonadati</taxon>
        <taxon>Myxococcota</taxon>
        <taxon>Polyangia</taxon>
        <taxon>Nannocystales</taxon>
        <taxon>Nannocystaceae</taxon>
        <taxon>Nannocystis</taxon>
    </lineage>
</organism>
<proteinExistence type="inferred from homology"/>
<evidence type="ECO:0000256" key="8">
    <source>
        <dbReference type="ARBA" id="ARBA00023186"/>
    </source>
</evidence>
<evidence type="ECO:0000256" key="2">
    <source>
        <dbReference type="ARBA" id="ARBA00014415"/>
    </source>
</evidence>
<keyword evidence="15" id="KW-1185">Reference proteome</keyword>
<dbReference type="InterPro" id="IPR013126">
    <property type="entry name" value="Hsp_70_fam"/>
</dbReference>
<dbReference type="Gene3D" id="2.60.34.10">
    <property type="entry name" value="Substrate Binding Domain Of DNAk, Chain A, domain 1"/>
    <property type="match status" value="1"/>
</dbReference>
<evidence type="ECO:0000256" key="9">
    <source>
        <dbReference type="ARBA" id="ARBA00030019"/>
    </source>
</evidence>
<dbReference type="Gene3D" id="3.90.640.10">
    <property type="entry name" value="Actin, Chain A, domain 4"/>
    <property type="match status" value="1"/>
</dbReference>
<protein>
    <recommendedName>
        <fullName evidence="2">Chaperone protein DnaK</fullName>
    </recommendedName>
    <alternativeName>
        <fullName evidence="3">Chaperone protein dnaK</fullName>
    </alternativeName>
    <alternativeName>
        <fullName evidence="11">HSP70</fullName>
    </alternativeName>
    <alternativeName>
        <fullName evidence="10">Heat shock 70 kDa protein</fullName>
    </alternativeName>
    <alternativeName>
        <fullName evidence="9">Heat shock protein 70</fullName>
    </alternativeName>
</protein>
<evidence type="ECO:0000256" key="1">
    <source>
        <dbReference type="ARBA" id="ARBA00007381"/>
    </source>
</evidence>
<dbReference type="InterPro" id="IPR018181">
    <property type="entry name" value="Heat_shock_70_CS"/>
</dbReference>
<dbReference type="SUPFAM" id="SSF100920">
    <property type="entry name" value="Heat shock protein 70kD (HSP70), peptide-binding domain"/>
    <property type="match status" value="1"/>
</dbReference>
<dbReference type="PROSITE" id="PS00297">
    <property type="entry name" value="HSP70_1"/>
    <property type="match status" value="1"/>
</dbReference>
<dbReference type="AlphaFoldDB" id="A0A9X3IY16"/>
<dbReference type="PROSITE" id="PS00329">
    <property type="entry name" value="HSP70_2"/>
    <property type="match status" value="1"/>
</dbReference>
<dbReference type="GO" id="GO:0140662">
    <property type="term" value="F:ATP-dependent protein folding chaperone"/>
    <property type="evidence" value="ECO:0007669"/>
    <property type="project" value="InterPro"/>
</dbReference>
<feature type="region of interest" description="Disordered" evidence="13">
    <location>
        <begin position="607"/>
        <end position="705"/>
    </location>
</feature>
<dbReference type="GO" id="GO:0005524">
    <property type="term" value="F:ATP binding"/>
    <property type="evidence" value="ECO:0007669"/>
    <property type="project" value="UniProtKB-KW"/>
</dbReference>
<dbReference type="PRINTS" id="PR00301">
    <property type="entry name" value="HEATSHOCK70"/>
</dbReference>
<sequence>MAGPRPSPILGIDLGTTNSCAAVMDGGEVRVLVNAEGSRTTPSVVAFAGQEVLVGTLAQRQAAVSPATTIYAAKRLIGRSYAAVAGLRARLTYDLVPGEHGDAWIEVAGRTIAPAEVGAHVLGSLRDAAEAAIGQPVTRAVITVPAYFDDAQRQATRDAGTIAGLRVERIVNEPTAAALAYGLADRKDRPPKIVAVYDLGGGTFDLSLLELRSGVFEVLATAGDTLLGGEDFDAALVDHLAEGFQREHGIDLRRDRAALVKLQEAAQRAKHELSWSLATDVQVPFVAAAEGRPLHLQASLSRLELERLVRPLIQRTLGPCRRALADAKLRARDVDEVILVGGQTRMPRVVEAVAEFFGRAPNTSPNPDEVVAVGAAIQGAVLAGEVEEVLLLDVVPLDIGVETQGGVFTPLIPRNTTVPTRRSEVFGTTIDGQTAVDVHVQQGLREMAADNQTLARLRLSGIAEAPRGTPQIKVQFEVDADGILHVSARELGAGAEVATTVQPAAGLTRAQVELLAREAAAARQADAVRKDAALLRNRAEALAYACERAAEGLPGLQGPQRGPAGRGGDAARIARRGGAGHGDRGGPLDPRALLAADLRGAARQRIHRASDLGTEDLHGAAPRPLRRARRGRRRHARRDQAQLSPPGAGQPPGPPPRRRRGGGALPGHQHGVRGAERPCPKGQVRRAAPPAGRVVRSAGDDADGA</sequence>
<keyword evidence="6 12" id="KW-0067">ATP-binding</keyword>
<name>A0A9X3IY16_9BACT</name>
<comment type="caution">
    <text evidence="14">The sequence shown here is derived from an EMBL/GenBank/DDBJ whole genome shotgun (WGS) entry which is preliminary data.</text>
</comment>
<dbReference type="InterPro" id="IPR043129">
    <property type="entry name" value="ATPase_NBD"/>
</dbReference>
<keyword evidence="7" id="KW-0346">Stress response</keyword>
<dbReference type="PROSITE" id="PS01036">
    <property type="entry name" value="HSP70_3"/>
    <property type="match status" value="1"/>
</dbReference>
<dbReference type="NCBIfam" id="NF001413">
    <property type="entry name" value="PRK00290.1"/>
    <property type="match status" value="1"/>
</dbReference>
<dbReference type="InterPro" id="IPR029047">
    <property type="entry name" value="HSP70_peptide-bd_sf"/>
</dbReference>
<keyword evidence="5 12" id="KW-0547">Nucleotide-binding</keyword>
<dbReference type="FunFam" id="3.30.420.40:FF:000004">
    <property type="entry name" value="Molecular chaperone DnaK"/>
    <property type="match status" value="1"/>
</dbReference>
<dbReference type="CDD" id="cd10234">
    <property type="entry name" value="ASKHA_NBD_HSP70_DnaK-like"/>
    <property type="match status" value="1"/>
</dbReference>
<evidence type="ECO:0000313" key="14">
    <source>
        <dbReference type="EMBL" id="MCY1007570.1"/>
    </source>
</evidence>
<evidence type="ECO:0000256" key="13">
    <source>
        <dbReference type="SAM" id="MobiDB-lite"/>
    </source>
</evidence>
<dbReference type="EMBL" id="JAPNKE010000002">
    <property type="protein sequence ID" value="MCY1007570.1"/>
    <property type="molecule type" value="Genomic_DNA"/>
</dbReference>
<evidence type="ECO:0000256" key="11">
    <source>
        <dbReference type="ARBA" id="ARBA00033103"/>
    </source>
</evidence>
<evidence type="ECO:0000256" key="6">
    <source>
        <dbReference type="ARBA" id="ARBA00022840"/>
    </source>
</evidence>
<feature type="region of interest" description="Disordered" evidence="13">
    <location>
        <begin position="553"/>
        <end position="590"/>
    </location>
</feature>
<dbReference type="Gene3D" id="3.30.420.40">
    <property type="match status" value="2"/>
</dbReference>
<dbReference type="Pfam" id="PF00012">
    <property type="entry name" value="HSP70"/>
    <property type="match status" value="1"/>
</dbReference>
<evidence type="ECO:0000256" key="3">
    <source>
        <dbReference type="ARBA" id="ARBA00017249"/>
    </source>
</evidence>
<gene>
    <name evidence="14" type="primary">dnaK</name>
    <name evidence="14" type="ORF">OV079_18855</name>
</gene>
<feature type="compositionally biased region" description="Low complexity" evidence="13">
    <location>
        <begin position="685"/>
        <end position="697"/>
    </location>
</feature>
<keyword evidence="8" id="KW-0143">Chaperone</keyword>
<dbReference type="Proteomes" id="UP001150924">
    <property type="component" value="Unassembled WGS sequence"/>
</dbReference>
<dbReference type="PANTHER" id="PTHR19375">
    <property type="entry name" value="HEAT SHOCK PROTEIN 70KDA"/>
    <property type="match status" value="1"/>
</dbReference>
<dbReference type="SUPFAM" id="SSF53067">
    <property type="entry name" value="Actin-like ATPase domain"/>
    <property type="match status" value="2"/>
</dbReference>
<comment type="similarity">
    <text evidence="1 12">Belongs to the heat shock protein 70 family.</text>
</comment>
<keyword evidence="4" id="KW-0597">Phosphoprotein</keyword>
<reference evidence="14" key="1">
    <citation type="submission" date="2022-11" db="EMBL/GenBank/DDBJ databases">
        <title>Minimal conservation of predation-associated metabolite biosynthetic gene clusters underscores biosynthetic potential of Myxococcota including descriptions for ten novel species: Archangium lansinium sp. nov., Myxococcus landrumus sp. nov., Nannocystis bai.</title>
        <authorList>
            <person name="Ahearne A."/>
            <person name="Stevens C."/>
            <person name="Phillips K."/>
        </authorList>
    </citation>
    <scope>NUCLEOTIDE SEQUENCE</scope>
    <source>
        <strain evidence="14">Na p29</strain>
    </source>
</reference>
<evidence type="ECO:0000256" key="5">
    <source>
        <dbReference type="ARBA" id="ARBA00022741"/>
    </source>
</evidence>
<evidence type="ECO:0000256" key="7">
    <source>
        <dbReference type="ARBA" id="ARBA00023016"/>
    </source>
</evidence>
<feature type="compositionally biased region" description="Low complexity" evidence="13">
    <location>
        <begin position="553"/>
        <end position="563"/>
    </location>
</feature>
<evidence type="ECO:0000256" key="10">
    <source>
        <dbReference type="ARBA" id="ARBA00030945"/>
    </source>
</evidence>
<dbReference type="FunFam" id="3.90.640.10:FF:000003">
    <property type="entry name" value="Molecular chaperone DnaK"/>
    <property type="match status" value="1"/>
</dbReference>
<feature type="compositionally biased region" description="Basic residues" evidence="13">
    <location>
        <begin position="624"/>
        <end position="637"/>
    </location>
</feature>
<evidence type="ECO:0000256" key="4">
    <source>
        <dbReference type="ARBA" id="ARBA00022553"/>
    </source>
</evidence>
<accession>A0A9X3IY16</accession>
<evidence type="ECO:0000256" key="12">
    <source>
        <dbReference type="RuleBase" id="RU003322"/>
    </source>
</evidence>